<dbReference type="PROSITE" id="PS50930">
    <property type="entry name" value="HTH_LYTTR"/>
    <property type="match status" value="1"/>
</dbReference>
<comment type="caution">
    <text evidence="2">The sequence shown here is derived from an EMBL/GenBank/DDBJ whole genome shotgun (WGS) entry which is preliminary data.</text>
</comment>
<dbReference type="EMBL" id="JAHESD010000031">
    <property type="protein sequence ID" value="MBT1704425.1"/>
    <property type="molecule type" value="Genomic_DNA"/>
</dbReference>
<sequence length="144" mass="16470">MSSLATLLTEENTHASLSLLQKTTQQGEAAIRISTFLVHRKHKILPLPVQDIALFYITEVGIHVRTFGQEDYMMSQTLDELEAIISPVAFFRVNRQHIIHRKAVKDLEVYFNGRLLLNCSSFDKPIIISKARVGVFKNWLMMGE</sequence>
<protein>
    <submittedName>
        <fullName evidence="2">LytTR family transcriptional regulator</fullName>
    </submittedName>
</protein>
<gene>
    <name evidence="2" type="ORF">KK060_14115</name>
</gene>
<proteinExistence type="predicted"/>
<organism evidence="2 3">
    <name type="scientific">Chryseosolibacter indicus</name>
    <dbReference type="NCBI Taxonomy" id="2782351"/>
    <lineage>
        <taxon>Bacteria</taxon>
        <taxon>Pseudomonadati</taxon>
        <taxon>Bacteroidota</taxon>
        <taxon>Cytophagia</taxon>
        <taxon>Cytophagales</taxon>
        <taxon>Chryseotaleaceae</taxon>
        <taxon>Chryseosolibacter</taxon>
    </lineage>
</organism>
<dbReference type="Proteomes" id="UP000772618">
    <property type="component" value="Unassembled WGS sequence"/>
</dbReference>
<reference evidence="2 3" key="1">
    <citation type="submission" date="2021-05" db="EMBL/GenBank/DDBJ databases">
        <title>A Polyphasic approach of four new species of the genus Ohtaekwangia: Ohtaekwangia histidinii sp. nov., Ohtaekwangia cretensis sp. nov., Ohtaekwangia indiensis sp. nov., Ohtaekwangia reichenbachii sp. nov. from diverse environment.</title>
        <authorList>
            <person name="Octaviana S."/>
        </authorList>
    </citation>
    <scope>NUCLEOTIDE SEQUENCE [LARGE SCALE GENOMIC DNA]</scope>
    <source>
        <strain evidence="2 3">PWU20</strain>
    </source>
</reference>
<accession>A0ABS5VSL5</accession>
<evidence type="ECO:0000313" key="3">
    <source>
        <dbReference type="Proteomes" id="UP000772618"/>
    </source>
</evidence>
<dbReference type="Pfam" id="PF04397">
    <property type="entry name" value="LytTR"/>
    <property type="match status" value="1"/>
</dbReference>
<evidence type="ECO:0000313" key="2">
    <source>
        <dbReference type="EMBL" id="MBT1704425.1"/>
    </source>
</evidence>
<dbReference type="InterPro" id="IPR007492">
    <property type="entry name" value="LytTR_DNA-bd_dom"/>
</dbReference>
<dbReference type="SMART" id="SM00850">
    <property type="entry name" value="LytTR"/>
    <property type="match status" value="1"/>
</dbReference>
<dbReference type="RefSeq" id="WP_254154387.1">
    <property type="nucleotide sequence ID" value="NZ_JAHESD010000031.1"/>
</dbReference>
<name>A0ABS5VSL5_9BACT</name>
<dbReference type="Gene3D" id="2.40.50.1020">
    <property type="entry name" value="LytTr DNA-binding domain"/>
    <property type="match status" value="1"/>
</dbReference>
<feature type="domain" description="HTH LytTR-type" evidence="1">
    <location>
        <begin position="36"/>
        <end position="142"/>
    </location>
</feature>
<keyword evidence="3" id="KW-1185">Reference proteome</keyword>
<evidence type="ECO:0000259" key="1">
    <source>
        <dbReference type="PROSITE" id="PS50930"/>
    </source>
</evidence>